<keyword evidence="3" id="KW-1185">Reference proteome</keyword>
<keyword evidence="1" id="KW-0812">Transmembrane</keyword>
<evidence type="ECO:0000256" key="1">
    <source>
        <dbReference type="SAM" id="Phobius"/>
    </source>
</evidence>
<proteinExistence type="predicted"/>
<keyword evidence="1" id="KW-0472">Membrane</keyword>
<protein>
    <submittedName>
        <fullName evidence="2">Uncharacterized protein</fullName>
    </submittedName>
</protein>
<dbReference type="RefSeq" id="WP_132433656.1">
    <property type="nucleotide sequence ID" value="NZ_SLWK01000005.1"/>
</dbReference>
<dbReference type="Proteomes" id="UP000295221">
    <property type="component" value="Unassembled WGS sequence"/>
</dbReference>
<gene>
    <name evidence="2" type="ORF">EV194_105172</name>
</gene>
<dbReference type="AlphaFoldDB" id="A0A4R2GIM3"/>
<comment type="caution">
    <text evidence="2">The sequence shown here is derived from an EMBL/GenBank/DDBJ whole genome shotgun (WGS) entry which is preliminary data.</text>
</comment>
<accession>A0A4R2GIM3</accession>
<organism evidence="2 3">
    <name type="scientific">Natronoflexus pectinivorans</name>
    <dbReference type="NCBI Taxonomy" id="682526"/>
    <lineage>
        <taxon>Bacteria</taxon>
        <taxon>Pseudomonadati</taxon>
        <taxon>Bacteroidota</taxon>
        <taxon>Bacteroidia</taxon>
        <taxon>Marinilabiliales</taxon>
        <taxon>Marinilabiliaceae</taxon>
        <taxon>Natronoflexus</taxon>
    </lineage>
</organism>
<dbReference type="EMBL" id="SLWK01000005">
    <property type="protein sequence ID" value="TCO08368.1"/>
    <property type="molecule type" value="Genomic_DNA"/>
</dbReference>
<reference evidence="2 3" key="1">
    <citation type="submission" date="2019-03" db="EMBL/GenBank/DDBJ databases">
        <title>Genomic Encyclopedia of Type Strains, Phase IV (KMG-IV): sequencing the most valuable type-strain genomes for metagenomic binning, comparative biology and taxonomic classification.</title>
        <authorList>
            <person name="Goeker M."/>
        </authorList>
    </citation>
    <scope>NUCLEOTIDE SEQUENCE [LARGE SCALE GENOMIC DNA]</scope>
    <source>
        <strain evidence="2 3">DSM 24179</strain>
    </source>
</reference>
<sequence length="350" mass="39924">MTTDRNNKQITRENYFEWFLDFTDGNLSEKQKGVLEHFLSDNPDLKEEFNELTSGSDLCLSFSQEDSFPNKSRLKKAPEPFSNISEYDYLLIKNSEEELTNSEQSQLNSILENDPASESELKLFERLKLQAPEVVMPGRAKLLRRRVKVNYFNYLKVAAAAILIFVMFNYRENVSLNDSSQEFRLASVTEVEPIIHEPVMDEEVFAMQSSDILVTLPTILADGVASYTAKPEVSDVLDEPELLQLPRPAIQPLNPGIMPNAYEAGLALMLPQYVENRRLMAQLDPERSGSQQEDTKTLLERTGVLFRSVNPLSNLAYNRVYDEEGEVVAINISSDNFELTQRVPKWLAPR</sequence>
<evidence type="ECO:0000313" key="2">
    <source>
        <dbReference type="EMBL" id="TCO08368.1"/>
    </source>
</evidence>
<evidence type="ECO:0000313" key="3">
    <source>
        <dbReference type="Proteomes" id="UP000295221"/>
    </source>
</evidence>
<feature type="transmembrane region" description="Helical" evidence="1">
    <location>
        <begin position="151"/>
        <end position="170"/>
    </location>
</feature>
<dbReference type="OrthoDB" id="663559at2"/>
<name>A0A4R2GIM3_9BACT</name>
<keyword evidence="1" id="KW-1133">Transmembrane helix</keyword>